<sequence>MAEYQHHTQDHIERLGPTENIVCEREDEETFRCTIDDPTTEDEAPGRELEVEYLNLAPFATEWSEVSPDTIEVGLNRHATCEYRNNEDIGIGDQLVCGIRG</sequence>
<evidence type="ECO:0000313" key="1">
    <source>
        <dbReference type="EMBL" id="WMT07282.1"/>
    </source>
</evidence>
<proteinExistence type="predicted"/>
<gene>
    <name evidence="1" type="ORF">NP511_18065</name>
</gene>
<dbReference type="EMBL" id="CP101873">
    <property type="protein sequence ID" value="WMT07282.1"/>
    <property type="molecule type" value="Genomic_DNA"/>
</dbReference>
<dbReference type="AlphaFoldDB" id="A0AAF0P963"/>
<name>A0AAF0P963_9EURY</name>
<evidence type="ECO:0000313" key="2">
    <source>
        <dbReference type="Proteomes" id="UP001224926"/>
    </source>
</evidence>
<organism evidence="1 2">
    <name type="scientific">Natrinema thermotolerans</name>
    <dbReference type="NCBI Taxonomy" id="121872"/>
    <lineage>
        <taxon>Archaea</taxon>
        <taxon>Methanobacteriati</taxon>
        <taxon>Methanobacteriota</taxon>
        <taxon>Stenosarchaea group</taxon>
        <taxon>Halobacteria</taxon>
        <taxon>Halobacteriales</taxon>
        <taxon>Natrialbaceae</taxon>
        <taxon>Natrinema</taxon>
    </lineage>
</organism>
<accession>A0AAF0P963</accession>
<dbReference type="RefSeq" id="WP_049966565.1">
    <property type="nucleotide sequence ID" value="NZ_CP101873.1"/>
</dbReference>
<keyword evidence="2" id="KW-1185">Reference proteome</keyword>
<reference evidence="1 2" key="1">
    <citation type="submission" date="2022-07" db="EMBL/GenBank/DDBJ databases">
        <title>Two temperate virus in Haloterrigena jeotgali A29.</title>
        <authorList>
            <person name="Deng X."/>
        </authorList>
    </citation>
    <scope>NUCLEOTIDE SEQUENCE [LARGE SCALE GENOMIC DNA]</scope>
    <source>
        <strain evidence="1 2">A29</strain>
    </source>
</reference>
<dbReference type="GeneID" id="84215888"/>
<dbReference type="GeneID" id="39864371"/>
<protein>
    <submittedName>
        <fullName evidence="1">Uncharacterized protein</fullName>
    </submittedName>
</protein>
<dbReference type="Proteomes" id="UP001224926">
    <property type="component" value="Chromosome"/>
</dbReference>